<dbReference type="EMBL" id="BNJK01000001">
    <property type="protein sequence ID" value="GHO95574.1"/>
    <property type="molecule type" value="Genomic_DNA"/>
</dbReference>
<feature type="domain" description="DHHA1" evidence="2">
    <location>
        <begin position="250"/>
        <end position="338"/>
    </location>
</feature>
<accession>A0A8J3N1W9</accession>
<dbReference type="SUPFAM" id="SSF64182">
    <property type="entry name" value="DHH phosphoesterases"/>
    <property type="match status" value="1"/>
</dbReference>
<sequence length="340" mass="36251">MKNTHDATQLSPQIDPALIQQAMTMIEQAQRIALLAHQHPDGDCIGSALGLAHVLQAIGKTCIPACADPAPKMLSFLPGVETLQTTLGDEQFDLVIALDAGELTRFGDLYERHRSFLDHAPILNIDHHISSDGCGQVNIIDPISAATGELLVLFQQQTGLPLNAEAALCLLTGIITDTGSFQFTSTTPRTMQASAILLAAGAVPATIAQPVYRTRPLAQARFQSAVIARAQTECNGRLIWSSATDEVLAETGATPEMDDNCSGMLRDIEGVQIAAFFKNYGDPTITRLSLRCEAPYNAANICKNLGGGGHARAAGATINKPMEEAIPLVLAVLKQEFQTE</sequence>
<dbReference type="RefSeq" id="WP_220206244.1">
    <property type="nucleotide sequence ID" value="NZ_BNJK01000001.1"/>
</dbReference>
<dbReference type="Gene3D" id="3.10.310.30">
    <property type="match status" value="1"/>
</dbReference>
<dbReference type="Gene3D" id="3.90.1640.10">
    <property type="entry name" value="inorganic pyrophosphatase (n-terminal core)"/>
    <property type="match status" value="1"/>
</dbReference>
<dbReference type="Pfam" id="PF02272">
    <property type="entry name" value="DHHA1"/>
    <property type="match status" value="1"/>
</dbReference>
<dbReference type="InterPro" id="IPR001667">
    <property type="entry name" value="DDH_dom"/>
</dbReference>
<dbReference type="GO" id="GO:0003676">
    <property type="term" value="F:nucleic acid binding"/>
    <property type="evidence" value="ECO:0007669"/>
    <property type="project" value="InterPro"/>
</dbReference>
<feature type="domain" description="DDH" evidence="1">
    <location>
        <begin position="31"/>
        <end position="174"/>
    </location>
</feature>
<gene>
    <name evidence="3" type="ORF">KSF_056220</name>
</gene>
<dbReference type="AlphaFoldDB" id="A0A8J3N1W9"/>
<dbReference type="InterPro" id="IPR003156">
    <property type="entry name" value="DHHA1_dom"/>
</dbReference>
<keyword evidence="4" id="KW-1185">Reference proteome</keyword>
<proteinExistence type="predicted"/>
<reference evidence="3" key="1">
    <citation type="submission" date="2020-10" db="EMBL/GenBank/DDBJ databases">
        <title>Taxonomic study of unclassified bacteria belonging to the class Ktedonobacteria.</title>
        <authorList>
            <person name="Yabe S."/>
            <person name="Wang C.M."/>
            <person name="Zheng Y."/>
            <person name="Sakai Y."/>
            <person name="Cavaletti L."/>
            <person name="Monciardini P."/>
            <person name="Donadio S."/>
        </authorList>
    </citation>
    <scope>NUCLEOTIDE SEQUENCE</scope>
    <source>
        <strain evidence="3">ID150040</strain>
    </source>
</reference>
<evidence type="ECO:0000259" key="1">
    <source>
        <dbReference type="Pfam" id="PF01368"/>
    </source>
</evidence>
<evidence type="ECO:0000313" key="4">
    <source>
        <dbReference type="Proteomes" id="UP000597444"/>
    </source>
</evidence>
<dbReference type="InterPro" id="IPR038763">
    <property type="entry name" value="DHH_sf"/>
</dbReference>
<organism evidence="3 4">
    <name type="scientific">Reticulibacter mediterranei</name>
    <dbReference type="NCBI Taxonomy" id="2778369"/>
    <lineage>
        <taxon>Bacteria</taxon>
        <taxon>Bacillati</taxon>
        <taxon>Chloroflexota</taxon>
        <taxon>Ktedonobacteria</taxon>
        <taxon>Ktedonobacterales</taxon>
        <taxon>Reticulibacteraceae</taxon>
        <taxon>Reticulibacter</taxon>
    </lineage>
</organism>
<protein>
    <submittedName>
        <fullName evidence="3">DHH family phosphoesterase</fullName>
    </submittedName>
</protein>
<comment type="caution">
    <text evidence="3">The sequence shown here is derived from an EMBL/GenBank/DDBJ whole genome shotgun (WGS) entry which is preliminary data.</text>
</comment>
<name>A0A8J3N1W9_9CHLR</name>
<evidence type="ECO:0000259" key="2">
    <source>
        <dbReference type="Pfam" id="PF02272"/>
    </source>
</evidence>
<dbReference type="PANTHER" id="PTHR47618:SF1">
    <property type="entry name" value="BIFUNCTIONAL OLIGORIBONUCLEASE AND PAP PHOSPHATASE NRNA"/>
    <property type="match status" value="1"/>
</dbReference>
<dbReference type="Proteomes" id="UP000597444">
    <property type="component" value="Unassembled WGS sequence"/>
</dbReference>
<dbReference type="Pfam" id="PF01368">
    <property type="entry name" value="DHH"/>
    <property type="match status" value="1"/>
</dbReference>
<dbReference type="InterPro" id="IPR051319">
    <property type="entry name" value="Oligoribo/pAp-PDE_c-di-AMP_PDE"/>
</dbReference>
<evidence type="ECO:0000313" key="3">
    <source>
        <dbReference type="EMBL" id="GHO95574.1"/>
    </source>
</evidence>
<dbReference type="PANTHER" id="PTHR47618">
    <property type="entry name" value="BIFUNCTIONAL OLIGORIBONUCLEASE AND PAP PHOSPHATASE NRNA"/>
    <property type="match status" value="1"/>
</dbReference>